<dbReference type="InterPro" id="IPR054098">
    <property type="entry name" value="NGO1945-like_C"/>
</dbReference>
<dbReference type="Proteomes" id="UP001060012">
    <property type="component" value="Chromosome"/>
</dbReference>
<accession>A0ABY5E7D6</accession>
<gene>
    <name evidence="2" type="ORF">NJU99_00595</name>
</gene>
<keyword evidence="3" id="KW-1185">Reference proteome</keyword>
<protein>
    <recommendedName>
        <fullName evidence="1">NGO1945-like C-terminal domain-containing protein</fullName>
    </recommendedName>
</protein>
<evidence type="ECO:0000313" key="3">
    <source>
        <dbReference type="Proteomes" id="UP001060012"/>
    </source>
</evidence>
<dbReference type="Pfam" id="PF22106">
    <property type="entry name" value="NGO1945_C"/>
    <property type="match status" value="1"/>
</dbReference>
<sequence>MAKLERDVENRFFDIISNQKENPSSNAFGIYQKLVFYRYEEIINNTFPLFLEYISPKELEETLYLFIKNPPSTPFVWQIANDYRKMVKKNKLFHDRKYLYELLYFDWIELELLMKEYKVKKPKEFSWDSSHSLSKSSRIKRFKYDIINANYEEKRENFTVIYYDFSSDEVLFREVNEFLYALLKNLNKKESIKKTLKKLCKQNDIDLNEAIEVLQEPLKELLYNKVIL</sequence>
<name>A0ABY5E7D6_9BACT</name>
<dbReference type="RefSeq" id="WP_254576802.1">
    <property type="nucleotide sequence ID" value="NZ_CP100595.1"/>
</dbReference>
<evidence type="ECO:0000259" key="1">
    <source>
        <dbReference type="Pfam" id="PF22106"/>
    </source>
</evidence>
<dbReference type="Gene3D" id="3.90.930.50">
    <property type="match status" value="1"/>
</dbReference>
<reference evidence="2" key="1">
    <citation type="submission" date="2022-07" db="EMBL/GenBank/DDBJ databases">
        <title>Arcobacter roscoffensis sp. nov., a marine bacterium isolated from coastal seawater collected from Roscoff, France.</title>
        <authorList>
            <person name="Pascual J."/>
            <person name="Lepeaux C."/>
            <person name="Methner A."/>
            <person name="Overmann J."/>
        </authorList>
    </citation>
    <scope>NUCLEOTIDE SEQUENCE</scope>
    <source>
        <strain evidence="2">ARW1-2F2</strain>
    </source>
</reference>
<dbReference type="EMBL" id="CP100595">
    <property type="protein sequence ID" value="UTJ06623.1"/>
    <property type="molecule type" value="Genomic_DNA"/>
</dbReference>
<dbReference type="InterPro" id="IPR044922">
    <property type="entry name" value="DUF2063_N_sf"/>
</dbReference>
<evidence type="ECO:0000313" key="2">
    <source>
        <dbReference type="EMBL" id="UTJ06623.1"/>
    </source>
</evidence>
<proteinExistence type="predicted"/>
<feature type="domain" description="NGO1945-like C-terminal" evidence="1">
    <location>
        <begin position="137"/>
        <end position="221"/>
    </location>
</feature>
<organism evidence="2 3">
    <name type="scientific">Arcobacter roscoffensis</name>
    <dbReference type="NCBI Taxonomy" id="2961520"/>
    <lineage>
        <taxon>Bacteria</taxon>
        <taxon>Pseudomonadati</taxon>
        <taxon>Campylobacterota</taxon>
        <taxon>Epsilonproteobacteria</taxon>
        <taxon>Campylobacterales</taxon>
        <taxon>Arcobacteraceae</taxon>
        <taxon>Arcobacter</taxon>
    </lineage>
</organism>
<dbReference type="Gene3D" id="1.10.150.690">
    <property type="entry name" value="DUF2063"/>
    <property type="match status" value="1"/>
</dbReference>